<reference evidence="3 4" key="1">
    <citation type="submission" date="2017-03" db="EMBL/GenBank/DDBJ databases">
        <title>WGS assembly of Porphyra umbilicalis.</title>
        <authorList>
            <person name="Brawley S.H."/>
            <person name="Blouin N.A."/>
            <person name="Ficko-Blean E."/>
            <person name="Wheeler G.L."/>
            <person name="Lohr M."/>
            <person name="Goodson H.V."/>
            <person name="Jenkins J.W."/>
            <person name="Blaby-Haas C.E."/>
            <person name="Helliwell K.E."/>
            <person name="Chan C."/>
            <person name="Marriage T."/>
            <person name="Bhattacharya D."/>
            <person name="Klein A.S."/>
            <person name="Badis Y."/>
            <person name="Brodie J."/>
            <person name="Cao Y."/>
            <person name="Collen J."/>
            <person name="Dittami S.M."/>
            <person name="Gachon C.M."/>
            <person name="Green B.R."/>
            <person name="Karpowicz S."/>
            <person name="Kim J.W."/>
            <person name="Kudahl U."/>
            <person name="Lin S."/>
            <person name="Michel G."/>
            <person name="Mittag M."/>
            <person name="Olson B.J."/>
            <person name="Pangilinan J."/>
            <person name="Peng Y."/>
            <person name="Qiu H."/>
            <person name="Shu S."/>
            <person name="Singer J.T."/>
            <person name="Smith A.G."/>
            <person name="Sprecher B.N."/>
            <person name="Wagner V."/>
            <person name="Wang W."/>
            <person name="Wang Z.-Y."/>
            <person name="Yan J."/>
            <person name="Yarish C."/>
            <person name="Zoeuner-Riek S."/>
            <person name="Zhuang Y."/>
            <person name="Zou Y."/>
            <person name="Lindquist E.A."/>
            <person name="Grimwood J."/>
            <person name="Barry K."/>
            <person name="Rokhsar D.S."/>
            <person name="Schmutz J."/>
            <person name="Stiller J.W."/>
            <person name="Grossman A.R."/>
            <person name="Prochnik S.E."/>
        </authorList>
    </citation>
    <scope>NUCLEOTIDE SEQUENCE [LARGE SCALE GENOMIC DNA]</scope>
    <source>
        <strain evidence="3">4086291</strain>
    </source>
</reference>
<dbReference type="GO" id="GO:0006629">
    <property type="term" value="P:lipid metabolic process"/>
    <property type="evidence" value="ECO:0007669"/>
    <property type="project" value="InterPro"/>
</dbReference>
<evidence type="ECO:0000256" key="1">
    <source>
        <dbReference type="SAM" id="Phobius"/>
    </source>
</evidence>
<evidence type="ECO:0000259" key="2">
    <source>
        <dbReference type="Pfam" id="PF00487"/>
    </source>
</evidence>
<feature type="transmembrane region" description="Helical" evidence="1">
    <location>
        <begin position="114"/>
        <end position="131"/>
    </location>
</feature>
<feature type="domain" description="Fatty acid desaturase" evidence="2">
    <location>
        <begin position="114"/>
        <end position="366"/>
    </location>
</feature>
<dbReference type="PANTHER" id="PTHR32100">
    <property type="entry name" value="OMEGA-6 FATTY ACID DESATURASE, CHLOROPLASTIC"/>
    <property type="match status" value="1"/>
</dbReference>
<evidence type="ECO:0000313" key="3">
    <source>
        <dbReference type="EMBL" id="OSX70555.1"/>
    </source>
</evidence>
<dbReference type="CDD" id="cd03507">
    <property type="entry name" value="Delta12-FADS-like"/>
    <property type="match status" value="1"/>
</dbReference>
<dbReference type="Pfam" id="PF00487">
    <property type="entry name" value="FA_desaturase"/>
    <property type="match status" value="1"/>
</dbReference>
<feature type="transmembrane region" description="Helical" evidence="1">
    <location>
        <begin position="274"/>
        <end position="294"/>
    </location>
</feature>
<dbReference type="EMBL" id="KV919240">
    <property type="protein sequence ID" value="OSX70555.1"/>
    <property type="molecule type" value="Genomic_DNA"/>
</dbReference>
<sequence>MAPPAIAALDSYSREELLAEAAVGTPLDRTKAAPSLPAHLKVAGDLDVAAKRYRTNDSVPTLAELKRAIPAHCFKPSTLRSLSYVARDFVALAALYAGAYATHGTKWSSLYLPFFWFFAGLFFWALFVLAHDCGHGSFSRSKTVNSIVGHTLNSFILVPYHSWRITHRDHHKNTGNYERDEIFYPMPESEYAGIKGVAKWVYSNTFFLACFGYPIYLLRGYGNRKQNASHLSPASELFVNDVERSQVTLSVACWWVMASALAFATFRYGAGIVAVYYGVPYLIYCTWLLVVTFLHHTEPGTMWYNSENWNYVKGNLQSVDRVYGWLENLHHDIGSSHTTHHLFSAIPHYHLRGAAAAVKPLAGEMYNVSDKPVWTALWEAFAAWSQSHVIPDGTDVFAIPAPTRSKAE</sequence>
<feature type="transmembrane region" description="Helical" evidence="1">
    <location>
        <begin position="143"/>
        <end position="163"/>
    </location>
</feature>
<dbReference type="Proteomes" id="UP000218209">
    <property type="component" value="Unassembled WGS sequence"/>
</dbReference>
<evidence type="ECO:0000313" key="4">
    <source>
        <dbReference type="Proteomes" id="UP000218209"/>
    </source>
</evidence>
<name>A0A1X6NPR0_PORUM</name>
<dbReference type="GO" id="GO:0016491">
    <property type="term" value="F:oxidoreductase activity"/>
    <property type="evidence" value="ECO:0007669"/>
    <property type="project" value="InterPro"/>
</dbReference>
<organism evidence="3 4">
    <name type="scientific">Porphyra umbilicalis</name>
    <name type="common">Purple laver</name>
    <name type="synonym">Red alga</name>
    <dbReference type="NCBI Taxonomy" id="2786"/>
    <lineage>
        <taxon>Eukaryota</taxon>
        <taxon>Rhodophyta</taxon>
        <taxon>Bangiophyceae</taxon>
        <taxon>Bangiales</taxon>
        <taxon>Bangiaceae</taxon>
        <taxon>Porphyra</taxon>
    </lineage>
</organism>
<dbReference type="OrthoDB" id="1461976at2759"/>
<feature type="transmembrane region" description="Helical" evidence="1">
    <location>
        <begin position="200"/>
        <end position="218"/>
    </location>
</feature>
<keyword evidence="1" id="KW-0472">Membrane</keyword>
<feature type="transmembrane region" description="Helical" evidence="1">
    <location>
        <begin position="247"/>
        <end position="268"/>
    </location>
</feature>
<gene>
    <name evidence="3" type="ORF">BU14_0721s0007</name>
</gene>
<accession>A0A1X6NPR0</accession>
<protein>
    <recommendedName>
        <fullName evidence="2">Fatty acid desaturase domain-containing protein</fullName>
    </recommendedName>
</protein>
<dbReference type="InterPro" id="IPR012171">
    <property type="entry name" value="Fatty_acid_desaturase"/>
</dbReference>
<keyword evidence="1" id="KW-1133">Transmembrane helix</keyword>
<proteinExistence type="predicted"/>
<keyword evidence="1" id="KW-0812">Transmembrane</keyword>
<dbReference type="AlphaFoldDB" id="A0A1X6NPR0"/>
<dbReference type="InterPro" id="IPR005804">
    <property type="entry name" value="FA_desaturase_dom"/>
</dbReference>
<keyword evidence="4" id="KW-1185">Reference proteome</keyword>